<proteinExistence type="predicted"/>
<evidence type="ECO:0000313" key="3">
    <source>
        <dbReference type="Proteomes" id="UP000003052"/>
    </source>
</evidence>
<feature type="compositionally biased region" description="Polar residues" evidence="1">
    <location>
        <begin position="48"/>
        <end position="77"/>
    </location>
</feature>
<sequence>MWALITGSFMFVMAVLFSLGKASSKREEATHSHREELLARGKNHESELTTTVKPNTESSEQQQSHKGNNARQPSEQV</sequence>
<gene>
    <name evidence="2" type="ORF">GPDM_07155</name>
</gene>
<feature type="region of interest" description="Disordered" evidence="1">
    <location>
        <begin position="22"/>
        <end position="77"/>
    </location>
</feature>
<accession>E7RG33</accession>
<dbReference type="OrthoDB" id="2428512at2"/>
<organism evidence="2 3">
    <name type="scientific">Planococcus donghaensis MPA1U2</name>
    <dbReference type="NCBI Taxonomy" id="933115"/>
    <lineage>
        <taxon>Bacteria</taxon>
        <taxon>Bacillati</taxon>
        <taxon>Bacillota</taxon>
        <taxon>Bacilli</taxon>
        <taxon>Bacillales</taxon>
        <taxon>Caryophanaceae</taxon>
        <taxon>Planococcus</taxon>
    </lineage>
</organism>
<evidence type="ECO:0000256" key="1">
    <source>
        <dbReference type="SAM" id="MobiDB-lite"/>
    </source>
</evidence>
<protein>
    <submittedName>
        <fullName evidence="2">Uncharacterized protein</fullName>
    </submittedName>
</protein>
<name>E7RG33_9BACL</name>
<dbReference type="AlphaFoldDB" id="E7RG33"/>
<feature type="compositionally biased region" description="Basic and acidic residues" evidence="1">
    <location>
        <begin position="24"/>
        <end position="47"/>
    </location>
</feature>
<reference evidence="2 3" key="1">
    <citation type="journal article" date="2011" name="J. Bacteriol.">
        <title>The Draft Genome of Planococcus donghaensis MPA1U2 Reveals Nonsporulation Pathways Controlled by a Conserved Spo0A Regulon.</title>
        <authorList>
            <person name="Pearson M.D."/>
            <person name="Noller H.F."/>
        </authorList>
    </citation>
    <scope>NUCLEOTIDE SEQUENCE [LARGE SCALE GENOMIC DNA]</scope>
    <source>
        <strain evidence="2 3">MPA1U2</strain>
    </source>
</reference>
<comment type="caution">
    <text evidence="2">The sequence shown here is derived from an EMBL/GenBank/DDBJ whole genome shotgun (WGS) entry which is preliminary data.</text>
</comment>
<dbReference type="RefSeq" id="WP_008430187.1">
    <property type="nucleotide sequence ID" value="NZ_AEPB01000025.1"/>
</dbReference>
<evidence type="ECO:0000313" key="2">
    <source>
        <dbReference type="EMBL" id="EGA90040.1"/>
    </source>
</evidence>
<dbReference type="EMBL" id="AEPB01000025">
    <property type="protein sequence ID" value="EGA90040.1"/>
    <property type="molecule type" value="Genomic_DNA"/>
</dbReference>
<dbReference type="Proteomes" id="UP000003052">
    <property type="component" value="Unassembled WGS sequence"/>
</dbReference>